<dbReference type="PROSITE" id="PS50045">
    <property type="entry name" value="SIGMA54_INTERACT_4"/>
    <property type="match status" value="1"/>
</dbReference>
<dbReference type="PROSITE" id="PS00675">
    <property type="entry name" value="SIGMA54_INTERACT_1"/>
    <property type="match status" value="1"/>
</dbReference>
<dbReference type="Pfam" id="PF25601">
    <property type="entry name" value="AAA_lid_14"/>
    <property type="match status" value="1"/>
</dbReference>
<comment type="caution">
    <text evidence="11">The sequence shown here is derived from an EMBL/GenBank/DDBJ whole genome shotgun (WGS) entry which is preliminary data.</text>
</comment>
<dbReference type="InterPro" id="IPR001789">
    <property type="entry name" value="Sig_transdc_resp-reg_receiver"/>
</dbReference>
<feature type="modified residue" description="4-aspartylphosphate" evidence="8">
    <location>
        <position position="54"/>
    </location>
</feature>
<evidence type="ECO:0000259" key="10">
    <source>
        <dbReference type="PROSITE" id="PS50110"/>
    </source>
</evidence>
<keyword evidence="5" id="KW-0238">DNA-binding</keyword>
<dbReference type="Gene3D" id="3.40.50.300">
    <property type="entry name" value="P-loop containing nucleotide triphosphate hydrolases"/>
    <property type="match status" value="1"/>
</dbReference>
<dbReference type="Gene3D" id="3.40.50.2300">
    <property type="match status" value="1"/>
</dbReference>
<dbReference type="PANTHER" id="PTHR32071">
    <property type="entry name" value="TRANSCRIPTIONAL REGULATORY PROTEIN"/>
    <property type="match status" value="1"/>
</dbReference>
<dbReference type="InterPro" id="IPR058031">
    <property type="entry name" value="AAA_lid_NorR"/>
</dbReference>
<keyword evidence="6" id="KW-0010">Activator</keyword>
<dbReference type="InterPro" id="IPR002197">
    <property type="entry name" value="HTH_Fis"/>
</dbReference>
<dbReference type="InterPro" id="IPR003593">
    <property type="entry name" value="AAA+_ATPase"/>
</dbReference>
<dbReference type="RefSeq" id="WP_211546487.1">
    <property type="nucleotide sequence ID" value="NZ_JAGTUF010000002.1"/>
</dbReference>
<dbReference type="Gene3D" id="1.10.10.60">
    <property type="entry name" value="Homeodomain-like"/>
    <property type="match status" value="1"/>
</dbReference>
<dbReference type="PANTHER" id="PTHR32071:SF117">
    <property type="entry name" value="PTS-DEPENDENT DIHYDROXYACETONE KINASE OPERON REGULATORY PROTEIN-RELATED"/>
    <property type="match status" value="1"/>
</dbReference>
<gene>
    <name evidence="11" type="ORF">KEC16_04545</name>
</gene>
<evidence type="ECO:0000259" key="9">
    <source>
        <dbReference type="PROSITE" id="PS50045"/>
    </source>
</evidence>
<evidence type="ECO:0000256" key="6">
    <source>
        <dbReference type="ARBA" id="ARBA00023159"/>
    </source>
</evidence>
<dbReference type="CDD" id="cd00009">
    <property type="entry name" value="AAA"/>
    <property type="match status" value="1"/>
</dbReference>
<evidence type="ECO:0000256" key="8">
    <source>
        <dbReference type="PROSITE-ProRule" id="PRU00169"/>
    </source>
</evidence>
<dbReference type="InterPro" id="IPR025943">
    <property type="entry name" value="Sigma_54_int_dom_ATP-bd_2"/>
</dbReference>
<dbReference type="InterPro" id="IPR025662">
    <property type="entry name" value="Sigma_54_int_dom_ATP-bd_1"/>
</dbReference>
<organism evidence="11 12">
    <name type="scientific">Magnetospirillum sulfuroxidans</name>
    <dbReference type="NCBI Taxonomy" id="611300"/>
    <lineage>
        <taxon>Bacteria</taxon>
        <taxon>Pseudomonadati</taxon>
        <taxon>Pseudomonadota</taxon>
        <taxon>Alphaproteobacteria</taxon>
        <taxon>Rhodospirillales</taxon>
        <taxon>Rhodospirillaceae</taxon>
        <taxon>Magnetospirillum</taxon>
    </lineage>
</organism>
<proteinExistence type="predicted"/>
<dbReference type="Pfam" id="PF02954">
    <property type="entry name" value="HTH_8"/>
    <property type="match status" value="1"/>
</dbReference>
<dbReference type="PROSITE" id="PS00688">
    <property type="entry name" value="SIGMA54_INTERACT_3"/>
    <property type="match status" value="1"/>
</dbReference>
<dbReference type="SUPFAM" id="SSF52172">
    <property type="entry name" value="CheY-like"/>
    <property type="match status" value="1"/>
</dbReference>
<dbReference type="Pfam" id="PF00158">
    <property type="entry name" value="Sigma54_activat"/>
    <property type="match status" value="1"/>
</dbReference>
<evidence type="ECO:0000256" key="2">
    <source>
        <dbReference type="ARBA" id="ARBA00022840"/>
    </source>
</evidence>
<evidence type="ECO:0000256" key="3">
    <source>
        <dbReference type="ARBA" id="ARBA00023012"/>
    </source>
</evidence>
<keyword evidence="3" id="KW-0902">Two-component regulatory system</keyword>
<protein>
    <submittedName>
        <fullName evidence="11">Sigma-54-dependent Fis family transcriptional regulator</fullName>
    </submittedName>
</protein>
<evidence type="ECO:0000313" key="12">
    <source>
        <dbReference type="Proteomes" id="UP000680714"/>
    </source>
</evidence>
<keyword evidence="7" id="KW-0804">Transcription</keyword>
<dbReference type="EMBL" id="JAGTUF010000002">
    <property type="protein sequence ID" value="MBR9970976.1"/>
    <property type="molecule type" value="Genomic_DNA"/>
</dbReference>
<keyword evidence="2" id="KW-0067">ATP-binding</keyword>
<dbReference type="InterPro" id="IPR027417">
    <property type="entry name" value="P-loop_NTPase"/>
</dbReference>
<dbReference type="PRINTS" id="PR01590">
    <property type="entry name" value="HTHFIS"/>
</dbReference>
<keyword evidence="4" id="KW-0805">Transcription regulation</keyword>
<reference evidence="11 12" key="1">
    <citation type="submission" date="2021-04" db="EMBL/GenBank/DDBJ databases">
        <title>Magnetospirillum sulfuroxidans sp. nov., a facultative chemolithoautotrophic sulfur-oxidizing alphaproteobacterium isolated from freshwater sediment and proposals for Paramagetospirillum gen. nov., and Magnetospirillaceae fam. nov.</title>
        <authorList>
            <person name="Koziaeva V."/>
            <person name="Geelhoed J.S."/>
            <person name="Sorokin D.Y."/>
            <person name="Grouzdev D.S."/>
        </authorList>
    </citation>
    <scope>NUCLEOTIDE SEQUENCE [LARGE SCALE GENOMIC DNA]</scope>
    <source>
        <strain evidence="11 12">J10</strain>
    </source>
</reference>
<dbReference type="SMART" id="SM00448">
    <property type="entry name" value="REC"/>
    <property type="match status" value="1"/>
</dbReference>
<keyword evidence="8" id="KW-0597">Phosphoprotein</keyword>
<dbReference type="Pfam" id="PF00072">
    <property type="entry name" value="Response_reg"/>
    <property type="match status" value="1"/>
</dbReference>
<keyword evidence="12" id="KW-1185">Reference proteome</keyword>
<dbReference type="SUPFAM" id="SSF46689">
    <property type="entry name" value="Homeodomain-like"/>
    <property type="match status" value="1"/>
</dbReference>
<evidence type="ECO:0000256" key="5">
    <source>
        <dbReference type="ARBA" id="ARBA00023125"/>
    </source>
</evidence>
<name>A0ABS5I960_9PROT</name>
<keyword evidence="1" id="KW-0547">Nucleotide-binding</keyword>
<evidence type="ECO:0000256" key="7">
    <source>
        <dbReference type="ARBA" id="ARBA00023163"/>
    </source>
</evidence>
<dbReference type="PROSITE" id="PS50110">
    <property type="entry name" value="RESPONSE_REGULATORY"/>
    <property type="match status" value="1"/>
</dbReference>
<evidence type="ECO:0000313" key="11">
    <source>
        <dbReference type="EMBL" id="MBR9970976.1"/>
    </source>
</evidence>
<evidence type="ECO:0000256" key="1">
    <source>
        <dbReference type="ARBA" id="ARBA00022741"/>
    </source>
</evidence>
<dbReference type="PROSITE" id="PS00676">
    <property type="entry name" value="SIGMA54_INTERACT_2"/>
    <property type="match status" value="1"/>
</dbReference>
<evidence type="ECO:0000256" key="4">
    <source>
        <dbReference type="ARBA" id="ARBA00023015"/>
    </source>
</evidence>
<feature type="domain" description="Sigma-54 factor interaction" evidence="9">
    <location>
        <begin position="171"/>
        <end position="393"/>
    </location>
</feature>
<dbReference type="Gene3D" id="1.10.8.60">
    <property type="match status" value="1"/>
</dbReference>
<dbReference type="SUPFAM" id="SSF52540">
    <property type="entry name" value="P-loop containing nucleoside triphosphate hydrolases"/>
    <property type="match status" value="1"/>
</dbReference>
<feature type="domain" description="Response regulatory" evidence="10">
    <location>
        <begin position="6"/>
        <end position="120"/>
    </location>
</feature>
<dbReference type="InterPro" id="IPR011006">
    <property type="entry name" value="CheY-like_superfamily"/>
</dbReference>
<dbReference type="InterPro" id="IPR009057">
    <property type="entry name" value="Homeodomain-like_sf"/>
</dbReference>
<accession>A0ABS5I960</accession>
<sequence>MTKLPIILVIDDERQSQEALRRVLADEFQVLTASNAEEAAGLLDQELVHAILCDQRMPGMQGVDFLKQVRERWPDPVRMIISGYTASEDIIAGINEAGIYRYITKPWEPDELIRTIREGLHLWQLQTASAQASLDLKVAPAMLESQVAKKTGQLKRAHHFDRITHAPHSPLTEAIGMASRVAAFDISVLITGESGTGKELLARAIHYNSPRGSKPFVVENCGALPDQLLESELFGCKKGAFTGAYEDRIGLFEQADGGTIFLDEIGETSPAFQVKLLRVLQEGEIRPLGARLTRKVDVRVIAATNRNLEQEVHDKHFRRDLYYRLAAFPIHIPPLRERPEDIAVLTTRLLADTARNFGKSVTHLSPPAMALLSAYDWPGNVRELMNEMQRMVALAESPVIGPELVSPRIRGQGRQSIPAGGRGLREQIDVVEARILGESLQRHQWNISRVAEELGLSRVGLRAKLNRHGLERPD</sequence>
<dbReference type="SMART" id="SM00382">
    <property type="entry name" value="AAA"/>
    <property type="match status" value="1"/>
</dbReference>
<dbReference type="InterPro" id="IPR002078">
    <property type="entry name" value="Sigma_54_int"/>
</dbReference>
<dbReference type="InterPro" id="IPR025944">
    <property type="entry name" value="Sigma_54_int_dom_CS"/>
</dbReference>
<dbReference type="Proteomes" id="UP000680714">
    <property type="component" value="Unassembled WGS sequence"/>
</dbReference>